<proteinExistence type="inferred from homology"/>
<comment type="function">
    <text evidence="3 14">Endonuclease that specifically degrades the RNA of RNA-DNA hybrids.</text>
</comment>
<evidence type="ECO:0000256" key="8">
    <source>
        <dbReference type="ARBA" id="ARBA00022490"/>
    </source>
</evidence>
<comment type="subcellular location">
    <subcellularLocation>
        <location evidence="4 14">Cytoplasm</location>
    </subcellularLocation>
</comment>
<feature type="domain" description="RNase H type-2" evidence="16">
    <location>
        <begin position="88"/>
        <end position="303"/>
    </location>
</feature>
<comment type="cofactor">
    <cofactor evidence="14 15">
        <name>Mn(2+)</name>
        <dbReference type="ChEBI" id="CHEBI:29035"/>
    </cofactor>
    <cofactor evidence="14 15">
        <name>Mg(2+)</name>
        <dbReference type="ChEBI" id="CHEBI:18420"/>
    </cofactor>
    <text evidence="14 15">Manganese or magnesium. Binds 1 divalent metal ion per monomer in the absence of substrate. May bind a second metal ion after substrate binding.</text>
</comment>
<evidence type="ECO:0000259" key="16">
    <source>
        <dbReference type="PROSITE" id="PS51975"/>
    </source>
</evidence>
<name>A0ABY8B2J4_9BACL</name>
<evidence type="ECO:0000256" key="6">
    <source>
        <dbReference type="ARBA" id="ARBA00012180"/>
    </source>
</evidence>
<protein>
    <recommendedName>
        <fullName evidence="7 14">Ribonuclease HIII</fullName>
        <shortName evidence="14">RNase HIII</shortName>
        <ecNumber evidence="6 14">3.1.26.4</ecNumber>
    </recommendedName>
</protein>
<reference evidence="17 18" key="1">
    <citation type="submission" date="2022-10" db="EMBL/GenBank/DDBJ databases">
        <title>Complete genome sequence of Exiguobacterium profundum TSS-3 isolated from an extremely saline-alkaline spring located in Ixtapa, Chiapas-Mexico.</title>
        <authorList>
            <person name="Rincon-Rosales R."/>
            <person name="Rogel M.A."/>
            <person name="Rincon-Molina C.I."/>
            <person name="Guerrero G."/>
            <person name="Manzano-Gomez L.A."/>
            <person name="Lopez-Lopez A."/>
            <person name="Rincon Molina F.A."/>
            <person name="Martinez-Romero E."/>
        </authorList>
    </citation>
    <scope>NUCLEOTIDE SEQUENCE [LARGE SCALE GENOMIC DNA]</scope>
    <source>
        <strain evidence="17 18">TSS-3</strain>
    </source>
</reference>
<evidence type="ECO:0000256" key="4">
    <source>
        <dbReference type="ARBA" id="ARBA00004496"/>
    </source>
</evidence>
<evidence type="ECO:0000256" key="12">
    <source>
        <dbReference type="ARBA" id="ARBA00022801"/>
    </source>
</evidence>
<evidence type="ECO:0000256" key="2">
    <source>
        <dbReference type="ARBA" id="ARBA00001946"/>
    </source>
</evidence>
<comment type="catalytic activity">
    <reaction evidence="1 14 15">
        <text>Endonucleolytic cleavage to 5'-phosphomonoester.</text>
        <dbReference type="EC" id="3.1.26.4"/>
    </reaction>
</comment>
<keyword evidence="9 14" id="KW-0540">Nuclease</keyword>
<keyword evidence="13 14" id="KW-0460">Magnesium</keyword>
<keyword evidence="12 14" id="KW-0378">Hydrolase</keyword>
<evidence type="ECO:0000256" key="9">
    <source>
        <dbReference type="ARBA" id="ARBA00022722"/>
    </source>
</evidence>
<dbReference type="EC" id="3.1.26.4" evidence="6 14"/>
<dbReference type="InterPro" id="IPR001352">
    <property type="entry name" value="RNase_HII/HIII"/>
</dbReference>
<comment type="similarity">
    <text evidence="5 14">Belongs to the RNase HII family. RnhC subfamily.</text>
</comment>
<keyword evidence="11 14" id="KW-0255">Endonuclease</keyword>
<feature type="binding site" evidence="14 15">
    <location>
        <position position="95"/>
    </location>
    <ligand>
        <name>a divalent metal cation</name>
        <dbReference type="ChEBI" id="CHEBI:60240"/>
    </ligand>
</feature>
<dbReference type="InterPro" id="IPR012295">
    <property type="entry name" value="TBP_dom_sf"/>
</dbReference>
<evidence type="ECO:0000256" key="13">
    <source>
        <dbReference type="ARBA" id="ARBA00022842"/>
    </source>
</evidence>
<comment type="cofactor">
    <cofactor evidence="2">
        <name>Mg(2+)</name>
        <dbReference type="ChEBI" id="CHEBI:18420"/>
    </cofactor>
</comment>
<dbReference type="NCBIfam" id="TIGR00716">
    <property type="entry name" value="rnhC"/>
    <property type="match status" value="1"/>
</dbReference>
<dbReference type="HAMAP" id="MF_00053">
    <property type="entry name" value="RNase_HIII"/>
    <property type="match status" value="1"/>
</dbReference>
<evidence type="ECO:0000256" key="14">
    <source>
        <dbReference type="HAMAP-Rule" id="MF_00053"/>
    </source>
</evidence>
<evidence type="ECO:0000256" key="11">
    <source>
        <dbReference type="ARBA" id="ARBA00022759"/>
    </source>
</evidence>
<dbReference type="PANTHER" id="PTHR10954">
    <property type="entry name" value="RIBONUCLEASE H2 SUBUNIT A"/>
    <property type="match status" value="1"/>
</dbReference>
<evidence type="ECO:0000256" key="5">
    <source>
        <dbReference type="ARBA" id="ARBA00008378"/>
    </source>
</evidence>
<dbReference type="Gene3D" id="3.30.420.10">
    <property type="entry name" value="Ribonuclease H-like superfamily/Ribonuclease H"/>
    <property type="match status" value="1"/>
</dbReference>
<evidence type="ECO:0000256" key="10">
    <source>
        <dbReference type="ARBA" id="ARBA00022723"/>
    </source>
</evidence>
<dbReference type="PANTHER" id="PTHR10954:SF23">
    <property type="entry name" value="RIBONUCLEASE"/>
    <property type="match status" value="1"/>
</dbReference>
<keyword evidence="18" id="KW-1185">Reference proteome</keyword>
<evidence type="ECO:0000313" key="17">
    <source>
        <dbReference type="EMBL" id="WED56347.1"/>
    </source>
</evidence>
<keyword evidence="10 14" id="KW-0479">Metal-binding</keyword>
<dbReference type="InterPro" id="IPR004641">
    <property type="entry name" value="RNase_HIII"/>
</dbReference>
<dbReference type="Proteomes" id="UP001219957">
    <property type="component" value="Chromosome"/>
</dbReference>
<dbReference type="InterPro" id="IPR024568">
    <property type="entry name" value="RNase_HIII_N"/>
</dbReference>
<gene>
    <name evidence="14 17" type="primary">rnhC</name>
    <name evidence="17" type="ORF">OE059_05675</name>
</gene>
<dbReference type="CDD" id="cd06590">
    <property type="entry name" value="RNase_HII_bacteria_HIII_like"/>
    <property type="match status" value="1"/>
</dbReference>
<dbReference type="Gene3D" id="3.30.310.10">
    <property type="entry name" value="TATA-Binding Protein"/>
    <property type="match status" value="1"/>
</dbReference>
<organism evidence="17 18">
    <name type="scientific">Exiguobacterium profundum</name>
    <dbReference type="NCBI Taxonomy" id="307643"/>
    <lineage>
        <taxon>Bacteria</taxon>
        <taxon>Bacillati</taxon>
        <taxon>Bacillota</taxon>
        <taxon>Bacilli</taxon>
        <taxon>Bacillales</taxon>
        <taxon>Bacillales Family XII. Incertae Sedis</taxon>
        <taxon>Exiguobacterium</taxon>
    </lineage>
</organism>
<sequence>MLGNQVIKLSSASQEKLKKMYHEYAVAPPPYATFSAKTPGFVVTIYQSGKVMFQGKDAETEAVKWGTPAEKKQASTPNTILPEGFSSWSVVGSDEVGKGDYFGPLVVVAAFVSCDQIALVKELGVKDSKQLSDPEIIRIAKDLHATIPYQKATLHNPTYNNMQRTMTQGKMTAIAHNAALRALLEKLGQKPDAILIDQFAEKSVYYQHLRAERDIVRDDVYFSTKAEGLHVAVAAASILARAFFLKEMDKLSKQAGLTLPKGAGAKVDQVAAQIIRRHGQDYLQKIAKVHFANTKKALNLNERRL</sequence>
<dbReference type="InterPro" id="IPR024567">
    <property type="entry name" value="RNase_HII/HIII_dom"/>
</dbReference>
<keyword evidence="8 14" id="KW-0963">Cytoplasm</keyword>
<evidence type="ECO:0000256" key="15">
    <source>
        <dbReference type="PROSITE-ProRule" id="PRU01319"/>
    </source>
</evidence>
<dbReference type="SUPFAM" id="SSF53098">
    <property type="entry name" value="Ribonuclease H-like"/>
    <property type="match status" value="1"/>
</dbReference>
<dbReference type="CDD" id="cd14796">
    <property type="entry name" value="RNAse_HIII_N"/>
    <property type="match status" value="1"/>
</dbReference>
<dbReference type="Pfam" id="PF01351">
    <property type="entry name" value="RNase_HII"/>
    <property type="match status" value="1"/>
</dbReference>
<dbReference type="PROSITE" id="PS51975">
    <property type="entry name" value="RNASE_H_2"/>
    <property type="match status" value="1"/>
</dbReference>
<feature type="binding site" evidence="14 15">
    <location>
        <position position="94"/>
    </location>
    <ligand>
        <name>a divalent metal cation</name>
        <dbReference type="ChEBI" id="CHEBI:60240"/>
    </ligand>
</feature>
<feature type="binding site" evidence="14 15">
    <location>
        <position position="197"/>
    </location>
    <ligand>
        <name>a divalent metal cation</name>
        <dbReference type="ChEBI" id="CHEBI:60240"/>
    </ligand>
</feature>
<evidence type="ECO:0000256" key="7">
    <source>
        <dbReference type="ARBA" id="ARBA00021407"/>
    </source>
</evidence>
<evidence type="ECO:0000256" key="3">
    <source>
        <dbReference type="ARBA" id="ARBA00004065"/>
    </source>
</evidence>
<dbReference type="EMBL" id="CP109617">
    <property type="protein sequence ID" value="WED56347.1"/>
    <property type="molecule type" value="Genomic_DNA"/>
</dbReference>
<evidence type="ECO:0000256" key="1">
    <source>
        <dbReference type="ARBA" id="ARBA00000077"/>
    </source>
</evidence>
<evidence type="ECO:0000313" key="18">
    <source>
        <dbReference type="Proteomes" id="UP001219957"/>
    </source>
</evidence>
<dbReference type="Pfam" id="PF11858">
    <property type="entry name" value="DUF3378"/>
    <property type="match status" value="1"/>
</dbReference>
<dbReference type="InterPro" id="IPR036397">
    <property type="entry name" value="RNaseH_sf"/>
</dbReference>
<dbReference type="InterPro" id="IPR012337">
    <property type="entry name" value="RNaseH-like_sf"/>
</dbReference>
<accession>A0ABY8B2J4</accession>
<dbReference type="PIRSF" id="PIRSF037748">
    <property type="entry name" value="RnhC"/>
    <property type="match status" value="1"/>
</dbReference>